<dbReference type="PRINTS" id="PR00162">
    <property type="entry name" value="RIESKE"/>
</dbReference>
<evidence type="ECO:0000313" key="8">
    <source>
        <dbReference type="Proteomes" id="UP000053557"/>
    </source>
</evidence>
<keyword evidence="2" id="KW-0479">Metal-binding</keyword>
<organism evidence="7 8">
    <name type="scientific">Ferroacidibacillus organovorans</name>
    <dbReference type="NCBI Taxonomy" id="1765683"/>
    <lineage>
        <taxon>Bacteria</taxon>
        <taxon>Bacillati</taxon>
        <taxon>Bacillota</taxon>
        <taxon>Bacilli</taxon>
        <taxon>Bacillales</taxon>
        <taxon>Alicyclobacillaceae</taxon>
        <taxon>Ferroacidibacillus</taxon>
    </lineage>
</organism>
<keyword evidence="1" id="KW-0001">2Fe-2S</keyword>
<gene>
    <name evidence="7" type="ORF">ATW55_01770</name>
</gene>
<evidence type="ECO:0000256" key="5">
    <source>
        <dbReference type="ARBA" id="ARBA00023157"/>
    </source>
</evidence>
<protein>
    <submittedName>
        <fullName evidence="7">(2Fe-2S)-binding protein</fullName>
    </submittedName>
</protein>
<dbReference type="Gene3D" id="3.50.50.60">
    <property type="entry name" value="FAD/NAD(P)-binding domain"/>
    <property type="match status" value="1"/>
</dbReference>
<dbReference type="CDD" id="cd03477">
    <property type="entry name" value="Rieske_YhfW_C"/>
    <property type="match status" value="1"/>
</dbReference>
<dbReference type="SUPFAM" id="SSF51905">
    <property type="entry name" value="FAD/NAD(P)-binding domain"/>
    <property type="match status" value="1"/>
</dbReference>
<accession>A0A124IVL5</accession>
<evidence type="ECO:0000259" key="6">
    <source>
        <dbReference type="PROSITE" id="PS51296"/>
    </source>
</evidence>
<sequence>MTKNTGATTLPQTSQSYWRDSVALPTFPSLDRDITIDIAVVGGGITGITAAYLLCKEGLRVALLEADRLLNGTTGHTTAKISAQHDLIYDELIHHMGREKAKLYDEATTGARRYIENIIREQNIDCQFESEDAYVYATTENAARKLEREYDAYQKLGIEGFLTDTLPFDISVSRALCMKGQAQFHPLEYLAHLTREIVQMGGQIFEQTVAVDVEEGKRTTVVTREGHRVTTNHVLACSHFPFYDGLGFYFARMHAERSYVIAGKTEKHYPGDMYVNIDAPYHSLRSVRIGREDAVLIGGGNHITGQGKDTLTYYEELASFGQSVLGLRDVLYRWSAQDLVTLDKVAYIGEITSGNPNVLVATGYRKWGMTTGTAAALLLRDIVMRRDNPYRDLYMPSRMYVDPSLKRFLAQNANVTAHLIKGKFELPLRQIDDLANGEGDVVTYEGRRAGAFRDENGDVHLVDTTCTHLGCEVSWNHGDRTWDCPCHGSRFSVDGDVVEGPAQKPLETLSYP</sequence>
<keyword evidence="4" id="KW-0411">Iron-sulfur</keyword>
<evidence type="ECO:0000256" key="4">
    <source>
        <dbReference type="ARBA" id="ARBA00023014"/>
    </source>
</evidence>
<dbReference type="GO" id="GO:0016020">
    <property type="term" value="C:membrane"/>
    <property type="evidence" value="ECO:0007669"/>
    <property type="project" value="InterPro"/>
</dbReference>
<dbReference type="PANTHER" id="PTHR13847">
    <property type="entry name" value="SARCOSINE DEHYDROGENASE-RELATED"/>
    <property type="match status" value="1"/>
</dbReference>
<dbReference type="InterPro" id="IPR005805">
    <property type="entry name" value="Rieske_Fe-S_prot_C"/>
</dbReference>
<dbReference type="OrthoDB" id="9767869at2"/>
<dbReference type="Proteomes" id="UP000053557">
    <property type="component" value="Unassembled WGS sequence"/>
</dbReference>
<evidence type="ECO:0000256" key="1">
    <source>
        <dbReference type="ARBA" id="ARBA00022714"/>
    </source>
</evidence>
<dbReference type="InterPro" id="IPR006076">
    <property type="entry name" value="FAD-dep_OxRdtase"/>
</dbReference>
<reference evidence="7 8" key="1">
    <citation type="submission" date="2015-12" db="EMBL/GenBank/DDBJ databases">
        <title>Draft genome sequence of Acidibacillus ferrooxidans ITV001, isolated from a chalcopyrite acid mine drainage site in Brazil.</title>
        <authorList>
            <person name="Dall'Agnol H."/>
            <person name="Nancucheo I."/>
            <person name="Johnson B."/>
            <person name="Oliveira R."/>
            <person name="Leite L."/>
            <person name="Pylro V."/>
            <person name="Nunes G.L."/>
            <person name="Tzotzos G."/>
            <person name="Fernandes G.R."/>
            <person name="Dutra J."/>
            <person name="Orellana S.C."/>
            <person name="Oliveira G."/>
        </authorList>
    </citation>
    <scope>NUCLEOTIDE SEQUENCE [LARGE SCALE GENOMIC DNA]</scope>
    <source>
        <strain evidence="8">ITV01</strain>
    </source>
</reference>
<dbReference type="Gene3D" id="3.30.9.10">
    <property type="entry name" value="D-Amino Acid Oxidase, subunit A, domain 2"/>
    <property type="match status" value="1"/>
</dbReference>
<dbReference type="InterPro" id="IPR036922">
    <property type="entry name" value="Rieske_2Fe-2S_sf"/>
</dbReference>
<dbReference type="GO" id="GO:0004497">
    <property type="term" value="F:monooxygenase activity"/>
    <property type="evidence" value="ECO:0007669"/>
    <property type="project" value="UniProtKB-ARBA"/>
</dbReference>
<dbReference type="InterPro" id="IPR017941">
    <property type="entry name" value="Rieske_2Fe-2S"/>
</dbReference>
<dbReference type="PANTHER" id="PTHR13847:SF274">
    <property type="entry name" value="RIESKE 2FE-2S IRON-SULFUR PROTEIN YHFW-RELATED"/>
    <property type="match status" value="1"/>
</dbReference>
<evidence type="ECO:0000313" key="7">
    <source>
        <dbReference type="EMBL" id="KUO94624.1"/>
    </source>
</evidence>
<dbReference type="GO" id="GO:0005737">
    <property type="term" value="C:cytoplasm"/>
    <property type="evidence" value="ECO:0007669"/>
    <property type="project" value="TreeGrafter"/>
</dbReference>
<dbReference type="GO" id="GO:0051537">
    <property type="term" value="F:2 iron, 2 sulfur cluster binding"/>
    <property type="evidence" value="ECO:0007669"/>
    <property type="project" value="UniProtKB-KW"/>
</dbReference>
<dbReference type="InterPro" id="IPR038010">
    <property type="entry name" value="YhfW_C"/>
</dbReference>
<feature type="domain" description="Rieske" evidence="6">
    <location>
        <begin position="426"/>
        <end position="512"/>
    </location>
</feature>
<dbReference type="Gene3D" id="2.102.10.10">
    <property type="entry name" value="Rieske [2Fe-2S] iron-sulphur domain"/>
    <property type="match status" value="1"/>
</dbReference>
<dbReference type="PROSITE" id="PS51296">
    <property type="entry name" value="RIESKE"/>
    <property type="match status" value="1"/>
</dbReference>
<dbReference type="Pfam" id="PF00355">
    <property type="entry name" value="Rieske"/>
    <property type="match status" value="1"/>
</dbReference>
<comment type="caution">
    <text evidence="7">The sequence shown here is derived from an EMBL/GenBank/DDBJ whole genome shotgun (WGS) entry which is preliminary data.</text>
</comment>
<dbReference type="EMBL" id="LPVJ01000071">
    <property type="protein sequence ID" value="KUO94624.1"/>
    <property type="molecule type" value="Genomic_DNA"/>
</dbReference>
<keyword evidence="5" id="KW-1015">Disulfide bond</keyword>
<proteinExistence type="predicted"/>
<keyword evidence="8" id="KW-1185">Reference proteome</keyword>
<dbReference type="SUPFAM" id="SSF50022">
    <property type="entry name" value="ISP domain"/>
    <property type="match status" value="1"/>
</dbReference>
<dbReference type="Pfam" id="PF01266">
    <property type="entry name" value="DAO"/>
    <property type="match status" value="1"/>
</dbReference>
<dbReference type="GO" id="GO:0016705">
    <property type="term" value="F:oxidoreductase activity, acting on paired donors, with incorporation or reduction of molecular oxygen"/>
    <property type="evidence" value="ECO:0007669"/>
    <property type="project" value="UniProtKB-ARBA"/>
</dbReference>
<dbReference type="GO" id="GO:0046872">
    <property type="term" value="F:metal ion binding"/>
    <property type="evidence" value="ECO:0007669"/>
    <property type="project" value="UniProtKB-KW"/>
</dbReference>
<evidence type="ECO:0000256" key="3">
    <source>
        <dbReference type="ARBA" id="ARBA00023004"/>
    </source>
</evidence>
<name>A0A124IVL5_9BACL</name>
<keyword evidence="3" id="KW-0408">Iron</keyword>
<dbReference type="RefSeq" id="WP_067719861.1">
    <property type="nucleotide sequence ID" value="NZ_LPVJ01000071.1"/>
</dbReference>
<evidence type="ECO:0000256" key="2">
    <source>
        <dbReference type="ARBA" id="ARBA00022723"/>
    </source>
</evidence>
<dbReference type="FunFam" id="2.102.10.10:FF:000014">
    <property type="entry name" value="Oxidoreductase, FAD dependent"/>
    <property type="match status" value="1"/>
</dbReference>
<dbReference type="AlphaFoldDB" id="A0A124IVL5"/>
<dbReference type="InterPro" id="IPR036188">
    <property type="entry name" value="FAD/NAD-bd_sf"/>
</dbReference>